<evidence type="ECO:0000313" key="3">
    <source>
        <dbReference type="Proteomes" id="UP000827892"/>
    </source>
</evidence>
<feature type="compositionally biased region" description="Basic and acidic residues" evidence="1">
    <location>
        <begin position="54"/>
        <end position="66"/>
    </location>
</feature>
<gene>
    <name evidence="2" type="ORF">L3Y34_013612</name>
</gene>
<evidence type="ECO:0000256" key="1">
    <source>
        <dbReference type="SAM" id="MobiDB-lite"/>
    </source>
</evidence>
<organism evidence="2 3">
    <name type="scientific">Caenorhabditis briggsae</name>
    <dbReference type="NCBI Taxonomy" id="6238"/>
    <lineage>
        <taxon>Eukaryota</taxon>
        <taxon>Metazoa</taxon>
        <taxon>Ecdysozoa</taxon>
        <taxon>Nematoda</taxon>
        <taxon>Chromadorea</taxon>
        <taxon>Rhabditida</taxon>
        <taxon>Rhabditina</taxon>
        <taxon>Rhabditomorpha</taxon>
        <taxon>Rhabditoidea</taxon>
        <taxon>Rhabditidae</taxon>
        <taxon>Peloderinae</taxon>
        <taxon>Caenorhabditis</taxon>
    </lineage>
</organism>
<proteinExistence type="predicted"/>
<feature type="region of interest" description="Disordered" evidence="1">
    <location>
        <begin position="15"/>
        <end position="66"/>
    </location>
</feature>
<evidence type="ECO:0000313" key="2">
    <source>
        <dbReference type="EMBL" id="ULT85032.1"/>
    </source>
</evidence>
<sequence>MMKIIWKMSRRRVMRRTKTKKMVRRDEEDSNDDDWEDDEDDDVSVNQPTTSKGKIIEKDSSEEDRY</sequence>
<reference evidence="2 3" key="1">
    <citation type="submission" date="2022-05" db="EMBL/GenBank/DDBJ databases">
        <title>Chromosome-level reference genomes for two strains of Caenorhabditis briggsae: an improved platform for comparative genomics.</title>
        <authorList>
            <person name="Stevens L."/>
            <person name="Andersen E.C."/>
        </authorList>
    </citation>
    <scope>NUCLEOTIDE SEQUENCE [LARGE SCALE GENOMIC DNA]</scope>
    <source>
        <strain evidence="2">QX1410_ONT</strain>
        <tissue evidence="2">Whole-organism</tissue>
    </source>
</reference>
<feature type="compositionally biased region" description="Acidic residues" evidence="1">
    <location>
        <begin position="28"/>
        <end position="43"/>
    </location>
</feature>
<protein>
    <submittedName>
        <fullName evidence="2">Uncharacterized protein</fullName>
    </submittedName>
</protein>
<dbReference type="EMBL" id="CP090896">
    <property type="protein sequence ID" value="ULT85032.1"/>
    <property type="molecule type" value="Genomic_DNA"/>
</dbReference>
<accession>A0AAE9A1S5</accession>
<dbReference type="AlphaFoldDB" id="A0AAE9A1S5"/>
<dbReference type="Proteomes" id="UP000827892">
    <property type="component" value="Chromosome X"/>
</dbReference>
<name>A0AAE9A1S5_CAEBR</name>